<name>A0A1S3JZQ4_LINAN</name>
<keyword evidence="2" id="KW-1185">Reference proteome</keyword>
<feature type="compositionally biased region" description="Polar residues" evidence="1">
    <location>
        <begin position="264"/>
        <end position="283"/>
    </location>
</feature>
<feature type="compositionally biased region" description="Polar residues" evidence="1">
    <location>
        <begin position="654"/>
        <end position="683"/>
    </location>
</feature>
<feature type="region of interest" description="Disordered" evidence="1">
    <location>
        <begin position="243"/>
        <end position="524"/>
    </location>
</feature>
<feature type="compositionally biased region" description="Polar residues" evidence="1">
    <location>
        <begin position="954"/>
        <end position="969"/>
    </location>
</feature>
<gene>
    <name evidence="3" type="primary">LOC106177522</name>
</gene>
<protein>
    <submittedName>
        <fullName evidence="3">Uncharacterized protein LOC106177522 isoform X1</fullName>
    </submittedName>
</protein>
<feature type="region of interest" description="Disordered" evidence="1">
    <location>
        <begin position="115"/>
        <end position="140"/>
    </location>
</feature>
<dbReference type="AlphaFoldDB" id="A0A1S3JZQ4"/>
<sequence length="1038" mass="115303">MKMIYKTRRSKRIKTYLLPKDPYWRSILWRPMMTESIPEESPTRENGGDNTDGTNQDADEDVSLNDLFLAVKTDMLRNIRDELALRLEIRSIKEQFLELLKECEKSTEFQKMANMNTDSNSKKPLERIKESREECGSDSELEARAWRNTLRLQRDMNSNYKHPREKLRVYTKDSPRPRPRVRNTSAKSDSDLIGHESSGTEQKENYQPGMKYYDSDSEMDIDNDFEPGLECYDLDKEYYPVNKKHSKHHRKHVSGRQRSHSHSADTVNDNMADSHNDFQSQGSGHLVVLDAKPERPPKPKLLPYGSGSKDETLVANHELNNLSQDEVFSAEKPPPRPPKSTSCTPPPRPPKLSSSSSSSPPPRPPRNPVAAKPIPPQPPRPPKPSHLKACLKDSTSVQYRDVPPPPHSVDSTNQSKVGRSPDQRKSSITDGISEAMDNILDSIHAHKPPLLRKSSSESTNTHSTGRLSFHENTFVPDTAYHTNHSGHLPSDGVVNQDIPPPLPPRRFPVQISDTSTPPKRPPKHIIYNNEKAPLASPGSYRLNNGQIHPDAADDSLSEISSIDDGGNNWARNADSDDTYSDNSRLFDQVEKQLIHPNRRNHINRRSGFLKEIHPKHYRCPDHALHVALGEPCSYYLQDRMSLIGSGEWYEHGSSDLSDSEGSNGSDASSEGSDISDTTSVTRTIDSDFRRGISRTSFQSGSTIQGGSTLPSTTDQSDIDNDYQSGTLTDGHGTNPGDLSDCGSVSSMDATRDSLPDTSLLSSPSSRSSYNEFQDIADKLSSPTSILDSGMLLAPPPSAGTASPFSVDSSGLPVPVNSPIMTDSGGSRYSYSSYSAMTDSTGSRLSYASRLSFSGSRLSYSNITDSTGSRLSYASRFSYVTTDSSGSRLSYAMASTDEYSDFPPWDQYQMPKRFKQFQIHQMSYSAENLKYLGQQPNGTNGFRQPLIQGNDGDSGITSPEDSSSIPNGRASSVKDVREVAYRDIAKPSASITNVARNAANDQSLLREKKKSLRKKFKHFTNTFYKKSSHDMEIKTLGTV</sequence>
<dbReference type="GeneID" id="106177522"/>
<feature type="compositionally biased region" description="Basic and acidic residues" evidence="1">
    <location>
        <begin position="120"/>
        <end position="140"/>
    </location>
</feature>
<feature type="compositionally biased region" description="Low complexity" evidence="1">
    <location>
        <begin position="755"/>
        <end position="767"/>
    </location>
</feature>
<feature type="region of interest" description="Disordered" evidence="1">
    <location>
        <begin position="934"/>
        <end position="970"/>
    </location>
</feature>
<feature type="compositionally biased region" description="Pro residues" evidence="1">
    <location>
        <begin position="359"/>
        <end position="384"/>
    </location>
</feature>
<evidence type="ECO:0000313" key="3">
    <source>
        <dbReference type="RefSeq" id="XP_013415772.1"/>
    </source>
</evidence>
<feature type="region of interest" description="Disordered" evidence="1">
    <location>
        <begin position="651"/>
        <end position="767"/>
    </location>
</feature>
<proteinExistence type="predicted"/>
<feature type="compositionally biased region" description="Basic residues" evidence="1">
    <location>
        <begin position="243"/>
        <end position="261"/>
    </location>
</feature>
<reference evidence="3" key="1">
    <citation type="submission" date="2025-08" db="UniProtKB">
        <authorList>
            <consortium name="RefSeq"/>
        </authorList>
    </citation>
    <scope>IDENTIFICATION</scope>
    <source>
        <tissue evidence="3">Gonads</tissue>
    </source>
</reference>
<dbReference type="Proteomes" id="UP000085678">
    <property type="component" value="Unplaced"/>
</dbReference>
<feature type="region of interest" description="Disordered" evidence="1">
    <location>
        <begin position="155"/>
        <end position="217"/>
    </location>
</feature>
<dbReference type="InParanoid" id="A0A1S3JZQ4"/>
<evidence type="ECO:0000256" key="1">
    <source>
        <dbReference type="SAM" id="MobiDB-lite"/>
    </source>
</evidence>
<evidence type="ECO:0000313" key="2">
    <source>
        <dbReference type="Proteomes" id="UP000085678"/>
    </source>
</evidence>
<feature type="region of interest" description="Disordered" evidence="1">
    <location>
        <begin position="38"/>
        <end position="59"/>
    </location>
</feature>
<dbReference type="OrthoDB" id="10692646at2759"/>
<accession>A0A1S3JZQ4</accession>
<feature type="compositionally biased region" description="Basic and acidic residues" evidence="1">
    <location>
        <begin position="166"/>
        <end position="176"/>
    </location>
</feature>
<organism evidence="2 3">
    <name type="scientific">Lingula anatina</name>
    <name type="common">Brachiopod</name>
    <name type="synonym">Lingula unguis</name>
    <dbReference type="NCBI Taxonomy" id="7574"/>
    <lineage>
        <taxon>Eukaryota</taxon>
        <taxon>Metazoa</taxon>
        <taxon>Spiralia</taxon>
        <taxon>Lophotrochozoa</taxon>
        <taxon>Brachiopoda</taxon>
        <taxon>Linguliformea</taxon>
        <taxon>Lingulata</taxon>
        <taxon>Lingulida</taxon>
        <taxon>Linguloidea</taxon>
        <taxon>Lingulidae</taxon>
        <taxon>Lingula</taxon>
    </lineage>
</organism>
<dbReference type="RefSeq" id="XP_013415772.1">
    <property type="nucleotide sequence ID" value="XM_013560318.1"/>
</dbReference>
<dbReference type="KEGG" id="lak:106177522"/>
<feature type="compositionally biased region" description="Polar residues" evidence="1">
    <location>
        <begin position="456"/>
        <end position="466"/>
    </location>
</feature>
<feature type="compositionally biased region" description="Polar residues" evidence="1">
    <location>
        <begin position="693"/>
        <end position="727"/>
    </location>
</feature>